<dbReference type="SMART" id="SM00672">
    <property type="entry name" value="CAP10"/>
    <property type="match status" value="1"/>
</dbReference>
<dbReference type="PANTHER" id="PTHR12203">
    <property type="entry name" value="KDEL LYS-ASP-GLU-LEU CONTAINING - RELATED"/>
    <property type="match status" value="1"/>
</dbReference>
<dbReference type="AlphaFoldDB" id="A0A5N6ZGK4"/>
<dbReference type="InterPro" id="IPR051091">
    <property type="entry name" value="O-Glucosyltr/Glycosyltrsf_90"/>
</dbReference>
<name>A0A5N6ZGK4_9EURO</name>
<protein>
    <submittedName>
        <fullName evidence="3">Glycosyl transferase family 90-domain-containing protein</fullName>
    </submittedName>
</protein>
<keyword evidence="1" id="KW-0472">Membrane</keyword>
<evidence type="ECO:0000313" key="4">
    <source>
        <dbReference type="Proteomes" id="UP000327118"/>
    </source>
</evidence>
<evidence type="ECO:0000313" key="3">
    <source>
        <dbReference type="EMBL" id="KAE8356741.1"/>
    </source>
</evidence>
<evidence type="ECO:0000259" key="2">
    <source>
        <dbReference type="SMART" id="SM00672"/>
    </source>
</evidence>
<dbReference type="GO" id="GO:0016740">
    <property type="term" value="F:transferase activity"/>
    <property type="evidence" value="ECO:0007669"/>
    <property type="project" value="UniProtKB-KW"/>
</dbReference>
<evidence type="ECO:0000256" key="1">
    <source>
        <dbReference type="SAM" id="Phobius"/>
    </source>
</evidence>
<dbReference type="PANTHER" id="PTHR12203:SF112">
    <property type="entry name" value="DUF821 DOMAIN PROTEIN (AFU_ORTHOLOGUE AFUA_2G14740)"/>
    <property type="match status" value="1"/>
</dbReference>
<feature type="domain" description="Glycosyl transferase CAP10" evidence="2">
    <location>
        <begin position="166"/>
        <end position="410"/>
    </location>
</feature>
<dbReference type="InterPro" id="IPR006598">
    <property type="entry name" value="CAP10"/>
</dbReference>
<accession>A0A5N6ZGK4</accession>
<keyword evidence="4" id="KW-1185">Reference proteome</keyword>
<dbReference type="Proteomes" id="UP000327118">
    <property type="component" value="Unassembled WGS sequence"/>
</dbReference>
<dbReference type="OrthoDB" id="202415at2759"/>
<proteinExistence type="predicted"/>
<dbReference type="EMBL" id="ML739035">
    <property type="protein sequence ID" value="KAE8356741.1"/>
    <property type="molecule type" value="Genomic_DNA"/>
</dbReference>
<organism evidence="3 4">
    <name type="scientific">Aspergillus coremiiformis</name>
    <dbReference type="NCBI Taxonomy" id="138285"/>
    <lineage>
        <taxon>Eukaryota</taxon>
        <taxon>Fungi</taxon>
        <taxon>Dikarya</taxon>
        <taxon>Ascomycota</taxon>
        <taxon>Pezizomycotina</taxon>
        <taxon>Eurotiomycetes</taxon>
        <taxon>Eurotiomycetidae</taxon>
        <taxon>Eurotiales</taxon>
        <taxon>Aspergillaceae</taxon>
        <taxon>Aspergillus</taxon>
        <taxon>Aspergillus subgen. Circumdati</taxon>
    </lineage>
</organism>
<gene>
    <name evidence="3" type="ORF">BDV28DRAFT_163761</name>
</gene>
<sequence length="437" mass="50069">MQLTRAVGAQLRYLAIEALVLFGLMLFFFWKARSVQGNGLEFSSNIGTNPSPQPLSQSTDTYDEDTWDFMPERDANNHGLSEKHCRLAFPKLFIEVDKSAGLAKQHPITLRDLDDIPIENGIVRGIIYHGELYVVEFGPMPYTFTRGKATLQALNRALISFTGRENLPDIEFVFTTHDFSTVEKPIWSYAKRDEENAVWLMPDFGYWSWPEVKIGPYQEIRRRIMAIDDGSDPSPGLLFQDKKKQLFWRGTVATNPELRGQLLQATEGKSWADTRALDWGNEEDIRSNLLSMEDHCRYMFLAHVEGHSFSGAGKYLLNCRSVFVSHKLVWREAHHHIFIASGPDANYIEVERDFSDLNDKIEYFISNPEAAEQIANNTVAMFRDRYLTPAAESCYWRHLIRQYASGCAFEPLLYSTQADGKKQPRGVPFESWILTSP</sequence>
<dbReference type="Pfam" id="PF05686">
    <property type="entry name" value="Glyco_transf_90"/>
    <property type="match status" value="1"/>
</dbReference>
<reference evidence="4" key="1">
    <citation type="submission" date="2019-04" db="EMBL/GenBank/DDBJ databases">
        <title>Friends and foes A comparative genomics studyof 23 Aspergillus species from section Flavi.</title>
        <authorList>
            <consortium name="DOE Joint Genome Institute"/>
            <person name="Kjaerbolling I."/>
            <person name="Vesth T."/>
            <person name="Frisvad J.C."/>
            <person name="Nybo J.L."/>
            <person name="Theobald S."/>
            <person name="Kildgaard S."/>
            <person name="Isbrandt T."/>
            <person name="Kuo A."/>
            <person name="Sato A."/>
            <person name="Lyhne E.K."/>
            <person name="Kogle M.E."/>
            <person name="Wiebenga A."/>
            <person name="Kun R.S."/>
            <person name="Lubbers R.J."/>
            <person name="Makela M.R."/>
            <person name="Barry K."/>
            <person name="Chovatia M."/>
            <person name="Clum A."/>
            <person name="Daum C."/>
            <person name="Haridas S."/>
            <person name="He G."/>
            <person name="LaButti K."/>
            <person name="Lipzen A."/>
            <person name="Mondo S."/>
            <person name="Riley R."/>
            <person name="Salamov A."/>
            <person name="Simmons B.A."/>
            <person name="Magnuson J.K."/>
            <person name="Henrissat B."/>
            <person name="Mortensen U.H."/>
            <person name="Larsen T.O."/>
            <person name="Devries R.P."/>
            <person name="Grigoriev I.V."/>
            <person name="Machida M."/>
            <person name="Baker S.E."/>
            <person name="Andersen M.R."/>
        </authorList>
    </citation>
    <scope>NUCLEOTIDE SEQUENCE [LARGE SCALE GENOMIC DNA]</scope>
    <source>
        <strain evidence="4">CBS 553.77</strain>
    </source>
</reference>
<feature type="transmembrane region" description="Helical" evidence="1">
    <location>
        <begin position="12"/>
        <end position="30"/>
    </location>
</feature>
<keyword evidence="1" id="KW-0812">Transmembrane</keyword>
<keyword evidence="1" id="KW-1133">Transmembrane helix</keyword>
<keyword evidence="3" id="KW-0808">Transferase</keyword>